<name>A0A6A6ISW7_9PLEO</name>
<reference evidence="2" key="1">
    <citation type="journal article" date="2020" name="Stud. Mycol.">
        <title>101 Dothideomycetes genomes: a test case for predicting lifestyles and emergence of pathogens.</title>
        <authorList>
            <person name="Haridas S."/>
            <person name="Albert R."/>
            <person name="Binder M."/>
            <person name="Bloem J."/>
            <person name="Labutti K."/>
            <person name="Salamov A."/>
            <person name="Andreopoulos B."/>
            <person name="Baker S."/>
            <person name="Barry K."/>
            <person name="Bills G."/>
            <person name="Bluhm B."/>
            <person name="Cannon C."/>
            <person name="Castanera R."/>
            <person name="Culley D."/>
            <person name="Daum C."/>
            <person name="Ezra D."/>
            <person name="Gonzalez J."/>
            <person name="Henrissat B."/>
            <person name="Kuo A."/>
            <person name="Liang C."/>
            <person name="Lipzen A."/>
            <person name="Lutzoni F."/>
            <person name="Magnuson J."/>
            <person name="Mondo S."/>
            <person name="Nolan M."/>
            <person name="Ohm R."/>
            <person name="Pangilinan J."/>
            <person name="Park H.-J."/>
            <person name="Ramirez L."/>
            <person name="Alfaro M."/>
            <person name="Sun H."/>
            <person name="Tritt A."/>
            <person name="Yoshinaga Y."/>
            <person name="Zwiers L.-H."/>
            <person name="Turgeon B."/>
            <person name="Goodwin S."/>
            <person name="Spatafora J."/>
            <person name="Crous P."/>
            <person name="Grigoriev I."/>
        </authorList>
    </citation>
    <scope>NUCLEOTIDE SEQUENCE</scope>
    <source>
        <strain evidence="2">CBS 122368</strain>
    </source>
</reference>
<dbReference type="AlphaFoldDB" id="A0A6A6ISW7"/>
<keyword evidence="3" id="KW-1185">Reference proteome</keyword>
<feature type="region of interest" description="Disordered" evidence="1">
    <location>
        <begin position="49"/>
        <end position="71"/>
    </location>
</feature>
<dbReference type="Proteomes" id="UP000800094">
    <property type="component" value="Unassembled WGS sequence"/>
</dbReference>
<feature type="compositionally biased region" description="Basic residues" evidence="1">
    <location>
        <begin position="59"/>
        <end position="69"/>
    </location>
</feature>
<protein>
    <submittedName>
        <fullName evidence="2">Uncharacterized protein</fullName>
    </submittedName>
</protein>
<dbReference type="GeneID" id="54573985"/>
<dbReference type="RefSeq" id="XP_033687926.1">
    <property type="nucleotide sequence ID" value="XM_033820655.1"/>
</dbReference>
<dbReference type="EMBL" id="ML987191">
    <property type="protein sequence ID" value="KAF2252922.1"/>
    <property type="molecule type" value="Genomic_DNA"/>
</dbReference>
<gene>
    <name evidence="2" type="ORF">BU26DRAFT_211703</name>
</gene>
<evidence type="ECO:0000313" key="3">
    <source>
        <dbReference type="Proteomes" id="UP000800094"/>
    </source>
</evidence>
<evidence type="ECO:0000256" key="1">
    <source>
        <dbReference type="SAM" id="MobiDB-lite"/>
    </source>
</evidence>
<organism evidence="2 3">
    <name type="scientific">Trematosphaeria pertusa</name>
    <dbReference type="NCBI Taxonomy" id="390896"/>
    <lineage>
        <taxon>Eukaryota</taxon>
        <taxon>Fungi</taxon>
        <taxon>Dikarya</taxon>
        <taxon>Ascomycota</taxon>
        <taxon>Pezizomycotina</taxon>
        <taxon>Dothideomycetes</taxon>
        <taxon>Pleosporomycetidae</taxon>
        <taxon>Pleosporales</taxon>
        <taxon>Massarineae</taxon>
        <taxon>Trematosphaeriaceae</taxon>
        <taxon>Trematosphaeria</taxon>
    </lineage>
</organism>
<evidence type="ECO:0000313" key="2">
    <source>
        <dbReference type="EMBL" id="KAF2252922.1"/>
    </source>
</evidence>
<accession>A0A6A6ISW7</accession>
<sequence length="88" mass="9739">MYESTSLFIFRLISSFRTHSQHSSTPCLCLRNPLSHPSSTFAANSAISSSRPYSSLPQHPHRGAPHRITLRAPHSPTYSIARASSCPF</sequence>
<proteinExistence type="predicted"/>